<evidence type="ECO:0000313" key="6">
    <source>
        <dbReference type="Proteomes" id="UP000813385"/>
    </source>
</evidence>
<dbReference type="InterPro" id="IPR052415">
    <property type="entry name" value="Diphthine_MTase"/>
</dbReference>
<evidence type="ECO:0000313" key="5">
    <source>
        <dbReference type="EMBL" id="KAH7349582.1"/>
    </source>
</evidence>
<sequence length="406" mass="43868">MEGSLISSQDSVLLDLPPCCVEFCPGWPSYFVVGTYNLVKDESSADDNSSSVSKSSAEPKTQSRHGSLIVFKATDGRLEQTQVVAQPSAVLDIHFCPVPQRQNVLAVASSTGTLSFFICSDDGGQTCTLRHLNTSSVPGMDGSLLFTSVAWHPEDASVLSVTVSSGEVMVLRLDDHWNISSSQVIITHTLEAWTVVFSPTSLPGDGPDDGSRLELYSGGDDSALRYTSMESTQQAEGGLHPLHPPAQVKGHTAGVTAILPTTYTLSDGCDVVITGSYDDHIRIFAIQRLSLSFGARKARLLAEKNLGGGVWRLKLITVESNSVDSWSALVLASCMHSGSRVLRISGKQQPGSDWTWEIHVLGRFEEHQSMNYGSDFMPGTARPDSLVCVSTSFYDKMLCLWNLNTT</sequence>
<dbReference type="InterPro" id="IPR015943">
    <property type="entry name" value="WD40/YVTN_repeat-like_dom_sf"/>
</dbReference>
<dbReference type="OrthoDB" id="1930760at2759"/>
<keyword evidence="2" id="KW-0677">Repeat</keyword>
<comment type="pathway">
    <text evidence="3">Protein modification.</text>
</comment>
<keyword evidence="6" id="KW-1185">Reference proteome</keyword>
<reference evidence="5" key="1">
    <citation type="journal article" date="2021" name="Nat. Commun.">
        <title>Genetic determinants of endophytism in the Arabidopsis root mycobiome.</title>
        <authorList>
            <person name="Mesny F."/>
            <person name="Miyauchi S."/>
            <person name="Thiergart T."/>
            <person name="Pickel B."/>
            <person name="Atanasova L."/>
            <person name="Karlsson M."/>
            <person name="Huettel B."/>
            <person name="Barry K.W."/>
            <person name="Haridas S."/>
            <person name="Chen C."/>
            <person name="Bauer D."/>
            <person name="Andreopoulos W."/>
            <person name="Pangilinan J."/>
            <person name="LaButti K."/>
            <person name="Riley R."/>
            <person name="Lipzen A."/>
            <person name="Clum A."/>
            <person name="Drula E."/>
            <person name="Henrissat B."/>
            <person name="Kohler A."/>
            <person name="Grigoriev I.V."/>
            <person name="Martin F.M."/>
            <person name="Hacquard S."/>
        </authorList>
    </citation>
    <scope>NUCLEOTIDE SEQUENCE</scope>
    <source>
        <strain evidence="5">MPI-CAGE-AT-0016</strain>
    </source>
</reference>
<name>A0A8K0TA60_9PEZI</name>
<dbReference type="GO" id="GO:0005737">
    <property type="term" value="C:cytoplasm"/>
    <property type="evidence" value="ECO:0007669"/>
    <property type="project" value="TreeGrafter"/>
</dbReference>
<dbReference type="EMBL" id="JAGPXD010000006">
    <property type="protein sequence ID" value="KAH7349582.1"/>
    <property type="molecule type" value="Genomic_DNA"/>
</dbReference>
<evidence type="ECO:0000256" key="4">
    <source>
        <dbReference type="SAM" id="MobiDB-lite"/>
    </source>
</evidence>
<feature type="region of interest" description="Disordered" evidence="4">
    <location>
        <begin position="43"/>
        <end position="63"/>
    </location>
</feature>
<protein>
    <submittedName>
        <fullName evidence="5">Uncharacterized protein</fullName>
    </submittedName>
</protein>
<comment type="caution">
    <text evidence="5">The sequence shown here is derived from an EMBL/GenBank/DDBJ whole genome shotgun (WGS) entry which is preliminary data.</text>
</comment>
<dbReference type="PANTHER" id="PTHR46042:SF1">
    <property type="entry name" value="DIPHTHINE METHYLTRANSFERASE"/>
    <property type="match status" value="1"/>
</dbReference>
<dbReference type="AlphaFoldDB" id="A0A8K0TA60"/>
<dbReference type="SUPFAM" id="SSF101908">
    <property type="entry name" value="Putative isomerase YbhE"/>
    <property type="match status" value="1"/>
</dbReference>
<dbReference type="GO" id="GO:0061685">
    <property type="term" value="F:diphthine methylesterase activity"/>
    <property type="evidence" value="ECO:0007669"/>
    <property type="project" value="TreeGrafter"/>
</dbReference>
<keyword evidence="1" id="KW-0853">WD repeat</keyword>
<dbReference type="GO" id="GO:0017183">
    <property type="term" value="P:protein histidyl modification to diphthamide"/>
    <property type="evidence" value="ECO:0007669"/>
    <property type="project" value="TreeGrafter"/>
</dbReference>
<evidence type="ECO:0000256" key="2">
    <source>
        <dbReference type="ARBA" id="ARBA00022737"/>
    </source>
</evidence>
<evidence type="ECO:0000256" key="1">
    <source>
        <dbReference type="ARBA" id="ARBA00022574"/>
    </source>
</evidence>
<dbReference type="Gene3D" id="2.130.10.10">
    <property type="entry name" value="YVTN repeat-like/Quinoprotein amine dehydrogenase"/>
    <property type="match status" value="1"/>
</dbReference>
<dbReference type="Proteomes" id="UP000813385">
    <property type="component" value="Unassembled WGS sequence"/>
</dbReference>
<gene>
    <name evidence="5" type="ORF">B0T11DRAFT_246871</name>
</gene>
<accession>A0A8K0TA60</accession>
<evidence type="ECO:0000256" key="3">
    <source>
        <dbReference type="ARBA" id="ARBA00043952"/>
    </source>
</evidence>
<feature type="compositionally biased region" description="Low complexity" evidence="4">
    <location>
        <begin position="46"/>
        <end position="58"/>
    </location>
</feature>
<organism evidence="5 6">
    <name type="scientific">Plectosphaerella cucumerina</name>
    <dbReference type="NCBI Taxonomy" id="40658"/>
    <lineage>
        <taxon>Eukaryota</taxon>
        <taxon>Fungi</taxon>
        <taxon>Dikarya</taxon>
        <taxon>Ascomycota</taxon>
        <taxon>Pezizomycotina</taxon>
        <taxon>Sordariomycetes</taxon>
        <taxon>Hypocreomycetidae</taxon>
        <taxon>Glomerellales</taxon>
        <taxon>Plectosphaerellaceae</taxon>
        <taxon>Plectosphaerella</taxon>
    </lineage>
</organism>
<proteinExistence type="predicted"/>
<dbReference type="PANTHER" id="PTHR46042">
    <property type="entry name" value="DIPHTHINE METHYLTRANSFERASE"/>
    <property type="match status" value="1"/>
</dbReference>